<reference evidence="2" key="1">
    <citation type="submission" date="2022-11" db="UniProtKB">
        <authorList>
            <consortium name="WormBaseParasite"/>
        </authorList>
    </citation>
    <scope>IDENTIFICATION</scope>
</reference>
<organism evidence="1 2">
    <name type="scientific">Romanomermis culicivorax</name>
    <name type="common">Nematode worm</name>
    <dbReference type="NCBI Taxonomy" id="13658"/>
    <lineage>
        <taxon>Eukaryota</taxon>
        <taxon>Metazoa</taxon>
        <taxon>Ecdysozoa</taxon>
        <taxon>Nematoda</taxon>
        <taxon>Enoplea</taxon>
        <taxon>Dorylaimia</taxon>
        <taxon>Mermithida</taxon>
        <taxon>Mermithoidea</taxon>
        <taxon>Mermithidae</taxon>
        <taxon>Romanomermis</taxon>
    </lineage>
</organism>
<dbReference type="WBParaSite" id="nRc.2.0.1.t12810-RA">
    <property type="protein sequence ID" value="nRc.2.0.1.t12810-RA"/>
    <property type="gene ID" value="nRc.2.0.1.g12810"/>
</dbReference>
<evidence type="ECO:0000313" key="2">
    <source>
        <dbReference type="WBParaSite" id="nRc.2.0.1.t12810-RA"/>
    </source>
</evidence>
<protein>
    <submittedName>
        <fullName evidence="2">Uncharacterized protein</fullName>
    </submittedName>
</protein>
<accession>A0A915IF72</accession>
<keyword evidence="1" id="KW-1185">Reference proteome</keyword>
<sequence length="190" mass="21199">MIAVRVTRIVVSIKTNRTGGAFATVIGAVGAARGQGICLQAKWRKRIHTAGRQLHGDQRWAVRDQTCWQQWSRWQQVPPGEEVMPTQQGCRAIHFAMVLQVNWLNVDNFGPLPEGGILRGQMGGVNGVNNAELLGLQASDPSQYQCGHVMRDGLLLFSAAEKVDQDHFVQRTGREKLNGWIDTWRMANGW</sequence>
<dbReference type="Proteomes" id="UP000887565">
    <property type="component" value="Unplaced"/>
</dbReference>
<proteinExistence type="predicted"/>
<name>A0A915IF72_ROMCU</name>
<evidence type="ECO:0000313" key="1">
    <source>
        <dbReference type="Proteomes" id="UP000887565"/>
    </source>
</evidence>
<dbReference type="AlphaFoldDB" id="A0A915IF72"/>